<dbReference type="Gene3D" id="3.40.50.1240">
    <property type="entry name" value="Phosphoglycerate mutase-like"/>
    <property type="match status" value="1"/>
</dbReference>
<dbReference type="RefSeq" id="WP_090422269.1">
    <property type="nucleotide sequence ID" value="NZ_CTEC01000002.1"/>
</dbReference>
<name>A0A0U1DJW8_9MYCO</name>
<dbReference type="GO" id="GO:0005737">
    <property type="term" value="C:cytoplasm"/>
    <property type="evidence" value="ECO:0007669"/>
    <property type="project" value="TreeGrafter"/>
</dbReference>
<dbReference type="CDD" id="cd07067">
    <property type="entry name" value="HP_PGM_like"/>
    <property type="match status" value="1"/>
</dbReference>
<keyword evidence="3" id="KW-1185">Reference proteome</keyword>
<evidence type="ECO:0000313" key="2">
    <source>
        <dbReference type="EMBL" id="CQD17209.1"/>
    </source>
</evidence>
<dbReference type="InterPro" id="IPR050275">
    <property type="entry name" value="PGM_Phosphatase"/>
</dbReference>
<dbReference type="Pfam" id="PF00300">
    <property type="entry name" value="His_Phos_1"/>
    <property type="match status" value="1"/>
</dbReference>
<dbReference type="InterPro" id="IPR013078">
    <property type="entry name" value="His_Pase_superF_clade-1"/>
</dbReference>
<dbReference type="SUPFAM" id="SSF53254">
    <property type="entry name" value="Phosphoglycerate mutase-like"/>
    <property type="match status" value="1"/>
</dbReference>
<dbReference type="GO" id="GO:0016791">
    <property type="term" value="F:phosphatase activity"/>
    <property type="evidence" value="ECO:0007669"/>
    <property type="project" value="TreeGrafter"/>
</dbReference>
<protein>
    <submittedName>
        <fullName evidence="2">Putative phosphomutase, family</fullName>
    </submittedName>
</protein>
<gene>
    <name evidence="2" type="ORF">BN000_03729</name>
</gene>
<evidence type="ECO:0000256" key="1">
    <source>
        <dbReference type="SAM" id="MobiDB-lite"/>
    </source>
</evidence>
<organism evidence="2 3">
    <name type="scientific">Mycobacterium europaeum</name>
    <dbReference type="NCBI Taxonomy" id="761804"/>
    <lineage>
        <taxon>Bacteria</taxon>
        <taxon>Bacillati</taxon>
        <taxon>Actinomycetota</taxon>
        <taxon>Actinomycetes</taxon>
        <taxon>Mycobacteriales</taxon>
        <taxon>Mycobacteriaceae</taxon>
        <taxon>Mycobacterium</taxon>
        <taxon>Mycobacterium simiae complex</taxon>
    </lineage>
</organism>
<dbReference type="AlphaFoldDB" id="A0A0U1DJW8"/>
<reference evidence="3" key="1">
    <citation type="submission" date="2015-03" db="EMBL/GenBank/DDBJ databases">
        <authorList>
            <person name="Urmite Genomes"/>
        </authorList>
    </citation>
    <scope>NUCLEOTIDE SEQUENCE [LARGE SCALE GENOMIC DNA]</scope>
    <source>
        <strain evidence="3">CSUR P1344</strain>
    </source>
</reference>
<dbReference type="SMART" id="SM00855">
    <property type="entry name" value="PGAM"/>
    <property type="match status" value="1"/>
</dbReference>
<evidence type="ECO:0000313" key="3">
    <source>
        <dbReference type="Proteomes" id="UP000199601"/>
    </source>
</evidence>
<sequence length="275" mass="28884">MTVILLRHGRSTSNTAGVLAGRSEGVDLDDKGRDQAAGLIDRIGDLPIRAVISSPLLRCRRTVEPLATALCLEPFIDDRLAEVDYGDWTGRKIAELAGEPLWRVVQAHPSAAMFPGGEGLAQVQARAVAAIREHDRRLALEHGGEHGGDALWVACTHGDVIKAVIADAYGMHLDAFQRVTADPASVSVIRYTELRPFVLHVNHTGAKLAAALRAGPPPQDGAKAKTDGETPAAPTEQAPTEQAPTEQASTEQAVSGQQPAGLVPSSDAVVGGSTD</sequence>
<dbReference type="EMBL" id="CTEC01000002">
    <property type="protein sequence ID" value="CQD17209.1"/>
    <property type="molecule type" value="Genomic_DNA"/>
</dbReference>
<dbReference type="PANTHER" id="PTHR48100">
    <property type="entry name" value="BROAD-SPECIFICITY PHOSPHATASE YOR283W-RELATED"/>
    <property type="match status" value="1"/>
</dbReference>
<accession>A0A0U1DJW8</accession>
<dbReference type="PANTHER" id="PTHR48100:SF2">
    <property type="entry name" value="CONSERVED PROTEIN"/>
    <property type="match status" value="1"/>
</dbReference>
<feature type="compositionally biased region" description="Polar residues" evidence="1">
    <location>
        <begin position="237"/>
        <end position="258"/>
    </location>
</feature>
<proteinExistence type="predicted"/>
<dbReference type="InterPro" id="IPR029033">
    <property type="entry name" value="His_PPase_superfam"/>
</dbReference>
<dbReference type="NCBIfam" id="TIGR03848">
    <property type="entry name" value="MSMEG_4193"/>
    <property type="match status" value="1"/>
</dbReference>
<dbReference type="Proteomes" id="UP000199601">
    <property type="component" value="Unassembled WGS sequence"/>
</dbReference>
<dbReference type="InterPro" id="IPR022492">
    <property type="entry name" value="Phosphomutase_MSMEG4193_put"/>
</dbReference>
<feature type="region of interest" description="Disordered" evidence="1">
    <location>
        <begin position="212"/>
        <end position="275"/>
    </location>
</feature>